<accession>A0A6G3X0N1</accession>
<dbReference type="AlphaFoldDB" id="A0A6G3X0N1"/>
<feature type="non-terminal residue" evidence="1">
    <location>
        <position position="116"/>
    </location>
</feature>
<name>A0A6G3X0N1_9ACTN</name>
<protein>
    <recommendedName>
        <fullName evidence="2">LuxR family transcriptional regulator</fullName>
    </recommendedName>
</protein>
<proteinExistence type="predicted"/>
<dbReference type="EMBL" id="JAAGMN010003477">
    <property type="protein sequence ID" value="NEE11349.1"/>
    <property type="molecule type" value="Genomic_DNA"/>
</dbReference>
<sequence>VIDPVRHGMVLAASQGRLTEARTAFEALAGAGFPPGTQRYALPLLRTAAMIEADARGLPAAEADRPELLALIRRYTKNLPMLVPVWAAHGVFIDAELARAEGTDTPGHWARAAEAF</sequence>
<evidence type="ECO:0000313" key="1">
    <source>
        <dbReference type="EMBL" id="NEE11349.1"/>
    </source>
</evidence>
<organism evidence="1">
    <name type="scientific">Streptomyces sp. SID7499</name>
    <dbReference type="NCBI Taxonomy" id="2706086"/>
    <lineage>
        <taxon>Bacteria</taxon>
        <taxon>Bacillati</taxon>
        <taxon>Actinomycetota</taxon>
        <taxon>Actinomycetes</taxon>
        <taxon>Kitasatosporales</taxon>
        <taxon>Streptomycetaceae</taxon>
        <taxon>Streptomyces</taxon>
    </lineage>
</organism>
<reference evidence="1" key="1">
    <citation type="submission" date="2020-01" db="EMBL/GenBank/DDBJ databases">
        <title>Insect and environment-associated Actinomycetes.</title>
        <authorList>
            <person name="Currrie C."/>
            <person name="Chevrette M."/>
            <person name="Carlson C."/>
            <person name="Stubbendieck R."/>
            <person name="Wendt-Pienkowski E."/>
        </authorList>
    </citation>
    <scope>NUCLEOTIDE SEQUENCE</scope>
    <source>
        <strain evidence="1">SID7499</strain>
    </source>
</reference>
<gene>
    <name evidence="1" type="ORF">G3M58_33445</name>
</gene>
<feature type="non-terminal residue" evidence="1">
    <location>
        <position position="1"/>
    </location>
</feature>
<comment type="caution">
    <text evidence="1">The sequence shown here is derived from an EMBL/GenBank/DDBJ whole genome shotgun (WGS) entry which is preliminary data.</text>
</comment>
<evidence type="ECO:0008006" key="2">
    <source>
        <dbReference type="Google" id="ProtNLM"/>
    </source>
</evidence>